<evidence type="ECO:0000313" key="3">
    <source>
        <dbReference type="EMBL" id="OHE92972.1"/>
    </source>
</evidence>
<dbReference type="PANTHER" id="PTHR43784">
    <property type="entry name" value="GDSL-LIKE LIPASE/ACYLHYDROLASE, PUTATIVE (AFU_ORTHOLOGUE AFUA_2G00820)-RELATED"/>
    <property type="match status" value="1"/>
</dbReference>
<organism evidence="3 4">
    <name type="scientific">Colletotrichum orchidophilum</name>
    <dbReference type="NCBI Taxonomy" id="1209926"/>
    <lineage>
        <taxon>Eukaryota</taxon>
        <taxon>Fungi</taxon>
        <taxon>Dikarya</taxon>
        <taxon>Ascomycota</taxon>
        <taxon>Pezizomycotina</taxon>
        <taxon>Sordariomycetes</taxon>
        <taxon>Hypocreomycetidae</taxon>
        <taxon>Glomerellales</taxon>
        <taxon>Glomerellaceae</taxon>
        <taxon>Colletotrichum</taxon>
    </lineage>
</organism>
<dbReference type="EMBL" id="MJBS01000131">
    <property type="protein sequence ID" value="OHE92972.1"/>
    <property type="molecule type" value="Genomic_DNA"/>
</dbReference>
<evidence type="ECO:0000256" key="1">
    <source>
        <dbReference type="SAM" id="SignalP"/>
    </source>
</evidence>
<dbReference type="InterPro" id="IPR053140">
    <property type="entry name" value="GDSL_Rv0518-like"/>
</dbReference>
<keyword evidence="4" id="KW-1185">Reference proteome</keyword>
<evidence type="ECO:0000259" key="2">
    <source>
        <dbReference type="Pfam" id="PF13472"/>
    </source>
</evidence>
<evidence type="ECO:0000313" key="4">
    <source>
        <dbReference type="Proteomes" id="UP000176998"/>
    </source>
</evidence>
<dbReference type="PANTHER" id="PTHR43784:SF2">
    <property type="entry name" value="GDSL-LIKE LIPASE_ACYLHYDROLASE, PUTATIVE (AFU_ORTHOLOGUE AFUA_2G00820)-RELATED"/>
    <property type="match status" value="1"/>
</dbReference>
<sequence>MRIIWLMSFFSLGRTLSQDESSAAGMHWVSTWTAASRDVGGTNLPPSPYGGSSVTVQFKNTTIRQTFRSSIGAGRIKFKLSNQFSKQPLPITAASIALPKDGATGTADIQSLSAKELTFAGAASVVLAPGEIIYSDAIEFNLRPLSTIALSLYLRDGQSGTVLTGHPGSRTTTWLQTGNAVNATSVAEQSMIGWFFAAQIEGWVTGDHRGLVALGDSITDGLGSETNKNNRWTDVLAERLQQTGMTSLAVNNQGIGGNAVVQGGLGQTLLKRFQRDGVSQSGAKYLLIFEGVNDLGYSGLDAASQEQMFENLTRAYTDLVFQARAAGLITIGATITPFGGSGYAHPLREATRVRINDWILKHSTYDHTVDFSAMVGNGSDKLLPEYSSDGLHLSVAGYKQMGERFPLEILQ</sequence>
<dbReference type="Gene3D" id="3.40.50.1110">
    <property type="entry name" value="SGNH hydrolase"/>
    <property type="match status" value="1"/>
</dbReference>
<proteinExistence type="predicted"/>
<dbReference type="SUPFAM" id="SSF52266">
    <property type="entry name" value="SGNH hydrolase"/>
    <property type="match status" value="1"/>
</dbReference>
<feature type="chain" id="PRO_5009602170" description="SGNH hydrolase-type esterase domain-containing protein" evidence="1">
    <location>
        <begin position="18"/>
        <end position="411"/>
    </location>
</feature>
<dbReference type="InterPro" id="IPR013830">
    <property type="entry name" value="SGNH_hydro"/>
</dbReference>
<comment type="caution">
    <text evidence="3">The sequence shown here is derived from an EMBL/GenBank/DDBJ whole genome shotgun (WGS) entry which is preliminary data.</text>
</comment>
<dbReference type="OrthoDB" id="10071171at2759"/>
<dbReference type="RefSeq" id="XP_022470140.1">
    <property type="nucleotide sequence ID" value="XM_022623317.1"/>
</dbReference>
<dbReference type="InterPro" id="IPR036514">
    <property type="entry name" value="SGNH_hydro_sf"/>
</dbReference>
<dbReference type="Proteomes" id="UP000176998">
    <property type="component" value="Unassembled WGS sequence"/>
</dbReference>
<dbReference type="STRING" id="1209926.A0A1G4AV90"/>
<dbReference type="GeneID" id="34564827"/>
<dbReference type="Pfam" id="PF13472">
    <property type="entry name" value="Lipase_GDSL_2"/>
    <property type="match status" value="1"/>
</dbReference>
<dbReference type="AlphaFoldDB" id="A0A1G4AV90"/>
<accession>A0A1G4AV90</accession>
<reference evidence="3 4" key="1">
    <citation type="submission" date="2016-09" db="EMBL/GenBank/DDBJ databases">
        <authorList>
            <person name="Capua I."/>
            <person name="De Benedictis P."/>
            <person name="Joannis T."/>
            <person name="Lombin L.H."/>
            <person name="Cattoli G."/>
        </authorList>
    </citation>
    <scope>NUCLEOTIDE SEQUENCE [LARGE SCALE GENOMIC DNA]</scope>
    <source>
        <strain evidence="3 4">IMI 309357</strain>
    </source>
</reference>
<keyword evidence="1" id="KW-0732">Signal</keyword>
<feature type="domain" description="SGNH hydrolase-type esterase" evidence="2">
    <location>
        <begin position="213"/>
        <end position="399"/>
    </location>
</feature>
<protein>
    <recommendedName>
        <fullName evidence="2">SGNH hydrolase-type esterase domain-containing protein</fullName>
    </recommendedName>
</protein>
<dbReference type="CDD" id="cd01830">
    <property type="entry name" value="XynE_like"/>
    <property type="match status" value="1"/>
</dbReference>
<name>A0A1G4AV90_9PEZI</name>
<gene>
    <name evidence="3" type="ORF">CORC01_11695</name>
</gene>
<feature type="signal peptide" evidence="1">
    <location>
        <begin position="1"/>
        <end position="17"/>
    </location>
</feature>